<reference evidence="6" key="1">
    <citation type="submission" date="2020-08" db="EMBL/GenBank/DDBJ databases">
        <title>Genome public.</title>
        <authorList>
            <person name="Liu C."/>
            <person name="Sun Q."/>
        </authorList>
    </citation>
    <scope>NUCLEOTIDE SEQUENCE</scope>
    <source>
        <strain evidence="6">N12</strain>
    </source>
</reference>
<evidence type="ECO:0000256" key="3">
    <source>
        <dbReference type="ARBA" id="ARBA00022989"/>
    </source>
</evidence>
<dbReference type="Proteomes" id="UP000651085">
    <property type="component" value="Unassembled WGS sequence"/>
</dbReference>
<evidence type="ECO:0000313" key="6">
    <source>
        <dbReference type="EMBL" id="MBC8592881.1"/>
    </source>
</evidence>
<evidence type="ECO:0000256" key="5">
    <source>
        <dbReference type="SAM" id="Phobius"/>
    </source>
</evidence>
<keyword evidence="7" id="KW-1185">Reference proteome</keyword>
<keyword evidence="2 5" id="KW-0812">Transmembrane</keyword>
<sequence length="436" mass="49779">MDKKDAEYRNVELRSEDVQQVMNKISPWILRWGITVLFCVIAALLFGSYLFKYPDTIQAEITLSMENPPAYVQARTAGRVAELFIKNEEIVKQGTPLGIIENAAFTKDVLLLKEKMKEWAEAGYSLETGKVLFTDIRLRLGECQAAYASFISALSDYIRFAEQNYYQRKIFSGEERLRKQQTYYHLASKQYQLQEKEQVLAHKLYQRDSLLYDCNAIVPAEFDQSGKDYLQSLQSREASKMSLTQIAMQIGQDKENLLDVHRQATEEEQKHRIELKNATEQLSVGLTSWEQHYLLVAPVAGKVTLMSVWSSNQYVESNMTVFVVAPFGNSRPMGKALLPLQGSGKVKSGQRVLIRLNNYPDQEFGYISGNVQSVSPLPGADGKYVVEVYLPDGMRTNYGKELPIVREMKGSADIITEDLRLIERVFMPLKKILKYE</sequence>
<dbReference type="GO" id="GO:0016020">
    <property type="term" value="C:membrane"/>
    <property type="evidence" value="ECO:0007669"/>
    <property type="project" value="UniProtKB-SubCell"/>
</dbReference>
<comment type="caution">
    <text evidence="6">The sequence shown here is derived from an EMBL/GenBank/DDBJ whole genome shotgun (WGS) entry which is preliminary data.</text>
</comment>
<dbReference type="InterPro" id="IPR050739">
    <property type="entry name" value="MFP"/>
</dbReference>
<dbReference type="PANTHER" id="PTHR30386:SF26">
    <property type="entry name" value="TRANSPORT PROTEIN COMB"/>
    <property type="match status" value="1"/>
</dbReference>
<dbReference type="PANTHER" id="PTHR30386">
    <property type="entry name" value="MEMBRANE FUSION SUBUNIT OF EMRAB-TOLC MULTIDRUG EFFLUX PUMP"/>
    <property type="match status" value="1"/>
</dbReference>
<dbReference type="EMBL" id="JACRTF010000001">
    <property type="protein sequence ID" value="MBC8592881.1"/>
    <property type="molecule type" value="Genomic_DNA"/>
</dbReference>
<accession>A0A926F3V0</accession>
<organism evidence="6 7">
    <name type="scientific">Jilunia laotingensis</name>
    <dbReference type="NCBI Taxonomy" id="2763675"/>
    <lineage>
        <taxon>Bacteria</taxon>
        <taxon>Pseudomonadati</taxon>
        <taxon>Bacteroidota</taxon>
        <taxon>Bacteroidia</taxon>
        <taxon>Bacteroidales</taxon>
        <taxon>Bacteroidaceae</taxon>
        <taxon>Jilunia</taxon>
    </lineage>
</organism>
<proteinExistence type="predicted"/>
<evidence type="ECO:0000256" key="2">
    <source>
        <dbReference type="ARBA" id="ARBA00022692"/>
    </source>
</evidence>
<name>A0A926F3V0_9BACT</name>
<protein>
    <submittedName>
        <fullName evidence="6">HlyD family efflux transporter periplasmic adaptor subunit</fullName>
    </submittedName>
</protein>
<gene>
    <name evidence="6" type="ORF">H8744_06355</name>
</gene>
<evidence type="ECO:0000256" key="1">
    <source>
        <dbReference type="ARBA" id="ARBA00004167"/>
    </source>
</evidence>
<dbReference type="RefSeq" id="WP_262434043.1">
    <property type="nucleotide sequence ID" value="NZ_JACRTF010000001.1"/>
</dbReference>
<evidence type="ECO:0000313" key="7">
    <source>
        <dbReference type="Proteomes" id="UP000651085"/>
    </source>
</evidence>
<evidence type="ECO:0000256" key="4">
    <source>
        <dbReference type="ARBA" id="ARBA00023136"/>
    </source>
</evidence>
<keyword evidence="3 5" id="KW-1133">Transmembrane helix</keyword>
<comment type="subcellular location">
    <subcellularLocation>
        <location evidence="1">Membrane</location>
        <topology evidence="1">Single-pass membrane protein</topology>
    </subcellularLocation>
</comment>
<feature type="transmembrane region" description="Helical" evidence="5">
    <location>
        <begin position="29"/>
        <end position="51"/>
    </location>
</feature>
<dbReference type="AlphaFoldDB" id="A0A926F3V0"/>
<keyword evidence="4 5" id="KW-0472">Membrane</keyword>